<evidence type="ECO:0000256" key="1">
    <source>
        <dbReference type="SAM" id="MobiDB-lite"/>
    </source>
</evidence>
<proteinExistence type="predicted"/>
<feature type="non-terminal residue" evidence="2">
    <location>
        <position position="1"/>
    </location>
</feature>
<evidence type="ECO:0000313" key="2">
    <source>
        <dbReference type="EMBL" id="KAF4752507.1"/>
    </source>
</evidence>
<dbReference type="AlphaFoldDB" id="A0A7J6U6Y0"/>
<organism evidence="2 3">
    <name type="scientific">Perkinsus olseni</name>
    <name type="common">Perkinsus atlanticus</name>
    <dbReference type="NCBI Taxonomy" id="32597"/>
    <lineage>
        <taxon>Eukaryota</taxon>
        <taxon>Sar</taxon>
        <taxon>Alveolata</taxon>
        <taxon>Perkinsozoa</taxon>
        <taxon>Perkinsea</taxon>
        <taxon>Perkinsida</taxon>
        <taxon>Perkinsidae</taxon>
        <taxon>Perkinsus</taxon>
    </lineage>
</organism>
<feature type="region of interest" description="Disordered" evidence="1">
    <location>
        <begin position="19"/>
        <end position="39"/>
    </location>
</feature>
<evidence type="ECO:0000313" key="3">
    <source>
        <dbReference type="Proteomes" id="UP000574390"/>
    </source>
</evidence>
<dbReference type="Proteomes" id="UP000574390">
    <property type="component" value="Unassembled WGS sequence"/>
</dbReference>
<comment type="caution">
    <text evidence="2">The sequence shown here is derived from an EMBL/GenBank/DDBJ whole genome shotgun (WGS) entry which is preliminary data.</text>
</comment>
<dbReference type="EMBL" id="JABANM010002467">
    <property type="protein sequence ID" value="KAF4752507.1"/>
    <property type="molecule type" value="Genomic_DNA"/>
</dbReference>
<sequence>TFTAAMAILPAAKGETLDRSVEESKVDEAAKENSSRVEDGRKLEANASVGYLASAGAALKVQKTALAKRELAKCQTFNLKQIITRNGTVLMNVLERMLETTSINAKDTETGYTLLEYACRTHNMGLAKLCY</sequence>
<accession>A0A7J6U6Y0</accession>
<feature type="non-terminal residue" evidence="2">
    <location>
        <position position="131"/>
    </location>
</feature>
<gene>
    <name evidence="2" type="ORF">FOZ62_020338</name>
</gene>
<protein>
    <submittedName>
        <fullName evidence="2">Uncharacterized protein</fullName>
    </submittedName>
</protein>
<name>A0A7J6U6Y0_PEROL</name>
<reference evidence="2 3" key="1">
    <citation type="submission" date="2020-04" db="EMBL/GenBank/DDBJ databases">
        <title>Perkinsus olseni comparative genomics.</title>
        <authorList>
            <person name="Bogema D.R."/>
        </authorList>
    </citation>
    <scope>NUCLEOTIDE SEQUENCE [LARGE SCALE GENOMIC DNA]</scope>
    <source>
        <strain evidence="2">ATCC PRA-205</strain>
    </source>
</reference>